<accession>A0A402B1J3</accession>
<reference evidence="2" key="1">
    <citation type="submission" date="2018-12" db="EMBL/GenBank/DDBJ databases">
        <title>Tengunoibacter tsumagoiensis gen. nov., sp. nov., Dictyobacter kobayashii sp. nov., D. alpinus sp. nov., and D. joshuensis sp. nov. and description of Dictyobacteraceae fam. nov. within the order Ktedonobacterales isolated from Tengu-no-mugimeshi.</title>
        <authorList>
            <person name="Wang C.M."/>
            <person name="Zheng Y."/>
            <person name="Sakai Y."/>
            <person name="Toyoda A."/>
            <person name="Minakuchi Y."/>
            <person name="Abe K."/>
            <person name="Yokota A."/>
            <person name="Yabe S."/>
        </authorList>
    </citation>
    <scope>NUCLEOTIDE SEQUENCE [LARGE SCALE GENOMIC DNA]</scope>
    <source>
        <strain evidence="2">Uno16</strain>
    </source>
</reference>
<dbReference type="EMBL" id="BIFT01000001">
    <property type="protein sequence ID" value="GCE25240.1"/>
    <property type="molecule type" value="Genomic_DNA"/>
</dbReference>
<sequence length="68" mass="7449">MLATPIPSGEGYPTLLSDYSEPFLAQMLALLRRASIVLVPLQKIVGIADNFLQRHKNKLVDAVGIDQT</sequence>
<proteinExistence type="predicted"/>
<protein>
    <submittedName>
        <fullName evidence="1">Uncharacterized protein</fullName>
    </submittedName>
</protein>
<keyword evidence="2" id="KW-1185">Reference proteome</keyword>
<organism evidence="1 2">
    <name type="scientific">Dictyobacter alpinus</name>
    <dbReference type="NCBI Taxonomy" id="2014873"/>
    <lineage>
        <taxon>Bacteria</taxon>
        <taxon>Bacillati</taxon>
        <taxon>Chloroflexota</taxon>
        <taxon>Ktedonobacteria</taxon>
        <taxon>Ktedonobacterales</taxon>
        <taxon>Dictyobacteraceae</taxon>
        <taxon>Dictyobacter</taxon>
    </lineage>
</organism>
<gene>
    <name evidence="1" type="ORF">KDA_07240</name>
</gene>
<name>A0A402B1J3_9CHLR</name>
<comment type="caution">
    <text evidence="1">The sequence shown here is derived from an EMBL/GenBank/DDBJ whole genome shotgun (WGS) entry which is preliminary data.</text>
</comment>
<dbReference type="Proteomes" id="UP000287171">
    <property type="component" value="Unassembled WGS sequence"/>
</dbReference>
<dbReference type="AlphaFoldDB" id="A0A402B1J3"/>
<evidence type="ECO:0000313" key="1">
    <source>
        <dbReference type="EMBL" id="GCE25240.1"/>
    </source>
</evidence>
<evidence type="ECO:0000313" key="2">
    <source>
        <dbReference type="Proteomes" id="UP000287171"/>
    </source>
</evidence>